<name>A0A9X3RK15_9CORY</name>
<protein>
    <submittedName>
        <fullName evidence="2">SAF domain-containing protein</fullName>
    </submittedName>
</protein>
<dbReference type="AlphaFoldDB" id="A0A9X3RK15"/>
<dbReference type="RefSeq" id="WP_269965208.1">
    <property type="nucleotide sequence ID" value="NZ_JAKMUS010000005.1"/>
</dbReference>
<comment type="caution">
    <text evidence="2">The sequence shown here is derived from an EMBL/GenBank/DDBJ whole genome shotgun (WGS) entry which is preliminary data.</text>
</comment>
<dbReference type="InterPro" id="IPR013974">
    <property type="entry name" value="SAF"/>
</dbReference>
<dbReference type="Pfam" id="PF08666">
    <property type="entry name" value="SAF"/>
    <property type="match status" value="1"/>
</dbReference>
<sequence length="226" mass="22872">MASFNFSSSLSTLSTPGYRRSVLMRRLVAGLLIICAVLLALSGRAAKDPQVVVFARDVAPGTVLSADDVELRSLPSNIVPTNAVTDHAKAEGQVIAAAASAGEVLTTTRITGPDLVSSIAHARGADASSFTLVPVKLAEPDIIPMLHHGDEVSVVTTGGDSADAADTAVTAARTIATGGTVVTAGSGEAQTGVLLLLRNEDAVNVAASSLTLPLTVVLTGGKHRGE</sequence>
<evidence type="ECO:0000313" key="2">
    <source>
        <dbReference type="EMBL" id="MCZ9293766.1"/>
    </source>
</evidence>
<keyword evidence="3" id="KW-1185">Reference proteome</keyword>
<organism evidence="2 3">
    <name type="scientific">Corynebacterium meitnerae</name>
    <dbReference type="NCBI Taxonomy" id="2913498"/>
    <lineage>
        <taxon>Bacteria</taxon>
        <taxon>Bacillati</taxon>
        <taxon>Actinomycetota</taxon>
        <taxon>Actinomycetes</taxon>
        <taxon>Mycobacteriales</taxon>
        <taxon>Corynebacteriaceae</taxon>
        <taxon>Corynebacterium</taxon>
    </lineage>
</organism>
<evidence type="ECO:0000259" key="1">
    <source>
        <dbReference type="SMART" id="SM00858"/>
    </source>
</evidence>
<dbReference type="Proteomes" id="UP001146468">
    <property type="component" value="Unassembled WGS sequence"/>
</dbReference>
<accession>A0A9X3RK15</accession>
<reference evidence="2" key="1">
    <citation type="submission" date="2022-02" db="EMBL/GenBank/DDBJ databases">
        <title>Corynebacterium sp. from urogenital microbiome.</title>
        <authorList>
            <person name="Cappelli E.A."/>
            <person name="Ribeiro T.G."/>
            <person name="Peixe L."/>
        </authorList>
    </citation>
    <scope>NUCLEOTIDE SEQUENCE</scope>
    <source>
        <strain evidence="2">C8Ua_172</strain>
    </source>
</reference>
<feature type="domain" description="SAF" evidence="1">
    <location>
        <begin position="49"/>
        <end position="111"/>
    </location>
</feature>
<dbReference type="SMART" id="SM00858">
    <property type="entry name" value="SAF"/>
    <property type="match status" value="1"/>
</dbReference>
<dbReference type="Gene3D" id="3.90.1210.10">
    <property type="entry name" value="Antifreeze-like/N-acetylneuraminic acid synthase C-terminal domain"/>
    <property type="match status" value="1"/>
</dbReference>
<proteinExistence type="predicted"/>
<gene>
    <name evidence="2" type="ORF">L8U60_04615</name>
</gene>
<dbReference type="EMBL" id="JAKMUS010000005">
    <property type="protein sequence ID" value="MCZ9293766.1"/>
    <property type="molecule type" value="Genomic_DNA"/>
</dbReference>
<evidence type="ECO:0000313" key="3">
    <source>
        <dbReference type="Proteomes" id="UP001146468"/>
    </source>
</evidence>
<dbReference type="CDD" id="cd11614">
    <property type="entry name" value="SAF_CpaB_FlgA_like"/>
    <property type="match status" value="1"/>
</dbReference>